<evidence type="ECO:0000256" key="3">
    <source>
        <dbReference type="ARBA" id="ARBA00010617"/>
    </source>
</evidence>
<dbReference type="InterPro" id="IPR050364">
    <property type="entry name" value="Cytochrome_P450_fung"/>
</dbReference>
<dbReference type="PANTHER" id="PTHR46300:SF7">
    <property type="entry name" value="P450, PUTATIVE (EUROFUNG)-RELATED"/>
    <property type="match status" value="1"/>
</dbReference>
<keyword evidence="4 9" id="KW-0349">Heme</keyword>
<dbReference type="GO" id="GO:0005506">
    <property type="term" value="F:iron ion binding"/>
    <property type="evidence" value="ECO:0007669"/>
    <property type="project" value="InterPro"/>
</dbReference>
<evidence type="ECO:0000256" key="2">
    <source>
        <dbReference type="ARBA" id="ARBA00005179"/>
    </source>
</evidence>
<keyword evidence="8 10" id="KW-0503">Monooxygenase</keyword>
<dbReference type="EMBL" id="BPWL01000001">
    <property type="protein sequence ID" value="GJJ06124.1"/>
    <property type="molecule type" value="Genomic_DNA"/>
</dbReference>
<dbReference type="PRINTS" id="PR00385">
    <property type="entry name" value="P450"/>
</dbReference>
<comment type="pathway">
    <text evidence="2">Secondary metabolite biosynthesis.</text>
</comment>
<accession>A0AAV4ZYS8</accession>
<organism evidence="11 12">
    <name type="scientific">Clathrus columnatus</name>
    <dbReference type="NCBI Taxonomy" id="1419009"/>
    <lineage>
        <taxon>Eukaryota</taxon>
        <taxon>Fungi</taxon>
        <taxon>Dikarya</taxon>
        <taxon>Basidiomycota</taxon>
        <taxon>Agaricomycotina</taxon>
        <taxon>Agaricomycetes</taxon>
        <taxon>Phallomycetidae</taxon>
        <taxon>Phallales</taxon>
        <taxon>Clathraceae</taxon>
        <taxon>Clathrus</taxon>
    </lineage>
</organism>
<dbReference type="CDD" id="cd11065">
    <property type="entry name" value="CYP64-like"/>
    <property type="match status" value="1"/>
</dbReference>
<comment type="caution">
    <text evidence="11">The sequence shown here is derived from an EMBL/GenBank/DDBJ whole genome shotgun (WGS) entry which is preliminary data.</text>
</comment>
<evidence type="ECO:0000313" key="11">
    <source>
        <dbReference type="EMBL" id="GJJ06124.1"/>
    </source>
</evidence>
<dbReference type="Gene3D" id="1.10.630.10">
    <property type="entry name" value="Cytochrome P450"/>
    <property type="match status" value="1"/>
</dbReference>
<dbReference type="InterPro" id="IPR001128">
    <property type="entry name" value="Cyt_P450"/>
</dbReference>
<dbReference type="InterPro" id="IPR002401">
    <property type="entry name" value="Cyt_P450_E_grp-I"/>
</dbReference>
<evidence type="ECO:0000256" key="9">
    <source>
        <dbReference type="PIRSR" id="PIRSR602401-1"/>
    </source>
</evidence>
<name>A0AAV4ZYS8_9AGAM</name>
<protein>
    <recommendedName>
        <fullName evidence="13">Cytochrome P450</fullName>
    </recommendedName>
</protein>
<evidence type="ECO:0000256" key="6">
    <source>
        <dbReference type="ARBA" id="ARBA00023002"/>
    </source>
</evidence>
<evidence type="ECO:0000256" key="10">
    <source>
        <dbReference type="RuleBase" id="RU000461"/>
    </source>
</evidence>
<comment type="similarity">
    <text evidence="3 10">Belongs to the cytochrome P450 family.</text>
</comment>
<dbReference type="InterPro" id="IPR036396">
    <property type="entry name" value="Cyt_P450_sf"/>
</dbReference>
<evidence type="ECO:0000256" key="7">
    <source>
        <dbReference type="ARBA" id="ARBA00023004"/>
    </source>
</evidence>
<dbReference type="PRINTS" id="PR00463">
    <property type="entry name" value="EP450I"/>
</dbReference>
<evidence type="ECO:0000256" key="5">
    <source>
        <dbReference type="ARBA" id="ARBA00022723"/>
    </source>
</evidence>
<evidence type="ECO:0008006" key="13">
    <source>
        <dbReference type="Google" id="ProtNLM"/>
    </source>
</evidence>
<sequence length="337" mass="37447">MSLKRELKITYGIETLPENDPYIELAESALKLFGEVTAPSACLADVIPILKYIPSWFPGAGFKRKAQLLNAELNAMITVPFSVVKNVMKADNAPPSIVRTFLEEIESKGHNATAEEQKIIQSVAGIIYMGAIDTTDSVLQMFFMAMLLYPDVQKKAQAELDKVVGDDKLPSFDDRKNLPYVEAICKEALRWHPVAPAAFPHMLKEDDIIGEYFVPKGTIVMGNTWSLLHAKSVYGDDVNEFNPDRFMNPETKYPDSAFGFGRRICPGRHIADNILFILIANVLHTFDITPFKSSTGGTEIPSSDSFVSGLISRPMPFKCQFTPRATIASMERLAGFE</sequence>
<dbReference type="SUPFAM" id="SSF48264">
    <property type="entry name" value="Cytochrome P450"/>
    <property type="match status" value="1"/>
</dbReference>
<comment type="cofactor">
    <cofactor evidence="1 9">
        <name>heme</name>
        <dbReference type="ChEBI" id="CHEBI:30413"/>
    </cofactor>
</comment>
<dbReference type="GO" id="GO:0020037">
    <property type="term" value="F:heme binding"/>
    <property type="evidence" value="ECO:0007669"/>
    <property type="project" value="InterPro"/>
</dbReference>
<evidence type="ECO:0000256" key="4">
    <source>
        <dbReference type="ARBA" id="ARBA00022617"/>
    </source>
</evidence>
<evidence type="ECO:0000313" key="12">
    <source>
        <dbReference type="Proteomes" id="UP001050691"/>
    </source>
</evidence>
<proteinExistence type="inferred from homology"/>
<keyword evidence="6 10" id="KW-0560">Oxidoreductase</keyword>
<dbReference type="Proteomes" id="UP001050691">
    <property type="component" value="Unassembled WGS sequence"/>
</dbReference>
<evidence type="ECO:0000256" key="8">
    <source>
        <dbReference type="ARBA" id="ARBA00023033"/>
    </source>
</evidence>
<dbReference type="GO" id="GO:0016705">
    <property type="term" value="F:oxidoreductase activity, acting on paired donors, with incorporation or reduction of molecular oxygen"/>
    <property type="evidence" value="ECO:0007669"/>
    <property type="project" value="InterPro"/>
</dbReference>
<keyword evidence="5 9" id="KW-0479">Metal-binding</keyword>
<evidence type="ECO:0000256" key="1">
    <source>
        <dbReference type="ARBA" id="ARBA00001971"/>
    </source>
</evidence>
<dbReference type="PANTHER" id="PTHR46300">
    <property type="entry name" value="P450, PUTATIVE (EUROFUNG)-RELATED-RELATED"/>
    <property type="match status" value="1"/>
</dbReference>
<reference evidence="11" key="1">
    <citation type="submission" date="2021-10" db="EMBL/GenBank/DDBJ databases">
        <title>De novo Genome Assembly of Clathrus columnatus (Basidiomycota, Fungi) Using Illumina and Nanopore Sequence Data.</title>
        <authorList>
            <person name="Ogiso-Tanaka E."/>
            <person name="Itagaki H."/>
            <person name="Hosoya T."/>
            <person name="Hosaka K."/>
        </authorList>
    </citation>
    <scope>NUCLEOTIDE SEQUENCE</scope>
    <source>
        <strain evidence="11">MO-923</strain>
    </source>
</reference>
<keyword evidence="12" id="KW-1185">Reference proteome</keyword>
<dbReference type="AlphaFoldDB" id="A0AAV4ZYS8"/>
<keyword evidence="7 9" id="KW-0408">Iron</keyword>
<gene>
    <name evidence="11" type="ORF">Clacol_000313</name>
</gene>
<feature type="binding site" description="axial binding residue" evidence="9">
    <location>
        <position position="265"/>
    </location>
    <ligand>
        <name>heme</name>
        <dbReference type="ChEBI" id="CHEBI:30413"/>
    </ligand>
    <ligandPart>
        <name>Fe</name>
        <dbReference type="ChEBI" id="CHEBI:18248"/>
    </ligandPart>
</feature>
<dbReference type="GO" id="GO:0004497">
    <property type="term" value="F:monooxygenase activity"/>
    <property type="evidence" value="ECO:0007669"/>
    <property type="project" value="UniProtKB-KW"/>
</dbReference>
<dbReference type="PROSITE" id="PS00086">
    <property type="entry name" value="CYTOCHROME_P450"/>
    <property type="match status" value="1"/>
</dbReference>
<dbReference type="InterPro" id="IPR017972">
    <property type="entry name" value="Cyt_P450_CS"/>
</dbReference>
<dbReference type="Pfam" id="PF00067">
    <property type="entry name" value="p450"/>
    <property type="match status" value="1"/>
</dbReference>